<gene>
    <name evidence="2" type="primary">LOC101860715</name>
</gene>
<accession>A0ABM1W468</accession>
<evidence type="ECO:0000313" key="1">
    <source>
        <dbReference type="Proteomes" id="UP000694888"/>
    </source>
</evidence>
<evidence type="ECO:0000313" key="2">
    <source>
        <dbReference type="RefSeq" id="XP_035829461.1"/>
    </source>
</evidence>
<reference evidence="2" key="1">
    <citation type="submission" date="2025-08" db="UniProtKB">
        <authorList>
            <consortium name="RefSeq"/>
        </authorList>
    </citation>
    <scope>IDENTIFICATION</scope>
</reference>
<organism evidence="1 2">
    <name type="scientific">Aplysia californica</name>
    <name type="common">California sea hare</name>
    <dbReference type="NCBI Taxonomy" id="6500"/>
    <lineage>
        <taxon>Eukaryota</taxon>
        <taxon>Metazoa</taxon>
        <taxon>Spiralia</taxon>
        <taxon>Lophotrochozoa</taxon>
        <taxon>Mollusca</taxon>
        <taxon>Gastropoda</taxon>
        <taxon>Heterobranchia</taxon>
        <taxon>Euthyneura</taxon>
        <taxon>Tectipleura</taxon>
        <taxon>Aplysiida</taxon>
        <taxon>Aplysioidea</taxon>
        <taxon>Aplysiidae</taxon>
        <taxon>Aplysia</taxon>
    </lineage>
</organism>
<dbReference type="InterPro" id="IPR039584">
    <property type="entry name" value="HSF2BP"/>
</dbReference>
<dbReference type="InterPro" id="IPR016024">
    <property type="entry name" value="ARM-type_fold"/>
</dbReference>
<dbReference type="RefSeq" id="XP_035829461.1">
    <property type="nucleotide sequence ID" value="XM_035973568.1"/>
</dbReference>
<name>A0ABM1W468_APLCA</name>
<dbReference type="SUPFAM" id="SSF48371">
    <property type="entry name" value="ARM repeat"/>
    <property type="match status" value="1"/>
</dbReference>
<keyword evidence="2" id="KW-0346">Stress response</keyword>
<protein>
    <submittedName>
        <fullName evidence="2">Heat shock factor 2-binding protein</fullName>
    </submittedName>
</protein>
<dbReference type="PANTHER" id="PTHR15434">
    <property type="entry name" value="HEAT SHOCK FACTOR 2-BINDING PROTEIN"/>
    <property type="match status" value="1"/>
</dbReference>
<keyword evidence="1" id="KW-1185">Reference proteome</keyword>
<sequence length="166" mass="18430">MVLIRASNSHNFPIFSLTFPDVAASAVGREWLACSSAGENVVDTFLSFLADAKSGHTSSMKSLMLTGLYNLSINQRGVKYLCSRPRLIHTLTTVLQSPDSPQEHEINTLRLLQSLVCEDAGQHMLLQLRENLPVSCLENLTKSSCRELKDLALDLLSDLRPLEYEP</sequence>
<proteinExistence type="predicted"/>
<dbReference type="GeneID" id="101860715"/>
<dbReference type="Proteomes" id="UP000694888">
    <property type="component" value="Unplaced"/>
</dbReference>
<dbReference type="PANTHER" id="PTHR15434:SF2">
    <property type="entry name" value="HEAT SHOCK FACTOR 2-BINDING PROTEIN"/>
    <property type="match status" value="1"/>
</dbReference>